<evidence type="ECO:0000313" key="2">
    <source>
        <dbReference type="EMBL" id="HIH08556.1"/>
    </source>
</evidence>
<dbReference type="InterPro" id="IPR011322">
    <property type="entry name" value="N-reg_PII-like_a/b"/>
</dbReference>
<evidence type="ECO:0000313" key="3">
    <source>
        <dbReference type="EMBL" id="MBS3059790.1"/>
    </source>
</evidence>
<organism evidence="2 4">
    <name type="scientific">Candidatus Iainarchaeum sp</name>
    <dbReference type="NCBI Taxonomy" id="3101447"/>
    <lineage>
        <taxon>Archaea</taxon>
        <taxon>Candidatus Iainarchaeota</taxon>
        <taxon>Candidatus Iainarchaeia</taxon>
        <taxon>Candidatus Iainarchaeales</taxon>
        <taxon>Candidatus Iainarchaeaceae</taxon>
        <taxon>Candidatus Iainarchaeum</taxon>
    </lineage>
</organism>
<gene>
    <name evidence="2" type="ORF">HA237_04260</name>
    <name evidence="3" type="ORF">J4224_05205</name>
</gene>
<dbReference type="Gene3D" id="3.30.70.120">
    <property type="match status" value="1"/>
</dbReference>
<protein>
    <submittedName>
        <fullName evidence="2">Divalent-cation tolerance protein CutA</fullName>
    </submittedName>
</protein>
<sequence length="105" mass="12528">MVYLVYVVCRNYAEAENIAHELLKKRLIGCANIVEDVHSFYWWKKQIVSEKESLLLCKTSRSLLEKVEKEITRLHSYKIPCVEYIKVDSALKVYEKWLYKELKAK</sequence>
<dbReference type="InterPro" id="IPR015867">
    <property type="entry name" value="N-reg_PII/ATP_PRibTrfase_C"/>
</dbReference>
<dbReference type="Proteomes" id="UP000577419">
    <property type="component" value="Unassembled WGS sequence"/>
</dbReference>
<evidence type="ECO:0000256" key="1">
    <source>
        <dbReference type="ARBA" id="ARBA00010169"/>
    </source>
</evidence>
<dbReference type="SUPFAM" id="SSF54913">
    <property type="entry name" value="GlnB-like"/>
    <property type="match status" value="1"/>
</dbReference>
<dbReference type="GO" id="GO:0010038">
    <property type="term" value="P:response to metal ion"/>
    <property type="evidence" value="ECO:0007669"/>
    <property type="project" value="InterPro"/>
</dbReference>
<reference evidence="3" key="3">
    <citation type="submission" date="2021-05" db="EMBL/GenBank/DDBJ databases">
        <title>Protein family content uncovers lineage relationships and bacterial pathway maintenance mechanisms in DPANN archaea.</title>
        <authorList>
            <person name="Castelle C.J."/>
            <person name="Meheust R."/>
            <person name="Jaffe A.L."/>
            <person name="Seitz K."/>
            <person name="Gong X."/>
            <person name="Baker B.J."/>
            <person name="Banfield J.F."/>
        </authorList>
    </citation>
    <scope>NUCLEOTIDE SEQUENCE</scope>
    <source>
        <strain evidence="3">RIFCSPHIGHO2_01_FULL_GW2011_AR10_43_9</strain>
    </source>
</reference>
<comment type="caution">
    <text evidence="2">The sequence shown here is derived from an EMBL/GenBank/DDBJ whole genome shotgun (WGS) entry which is preliminary data.</text>
</comment>
<accession>A0A7J4IZZ7</accession>
<reference evidence="4" key="1">
    <citation type="journal article" date="2020" name="bioRxiv">
        <title>A rank-normalized archaeal taxonomy based on genome phylogeny resolves widespread incomplete and uneven classifications.</title>
        <authorList>
            <person name="Rinke C."/>
            <person name="Chuvochina M."/>
            <person name="Mussig A.J."/>
            <person name="Chaumeil P.-A."/>
            <person name="Waite D.W."/>
            <person name="Whitman W.B."/>
            <person name="Parks D.H."/>
            <person name="Hugenholtz P."/>
        </authorList>
    </citation>
    <scope>NUCLEOTIDE SEQUENCE [LARGE SCALE GENOMIC DNA]</scope>
</reference>
<dbReference type="PANTHER" id="PTHR23419">
    <property type="entry name" value="DIVALENT CATION TOLERANCE CUTA-RELATED"/>
    <property type="match status" value="1"/>
</dbReference>
<evidence type="ECO:0000313" key="4">
    <source>
        <dbReference type="Proteomes" id="UP000577419"/>
    </source>
</evidence>
<dbReference type="Pfam" id="PF03091">
    <property type="entry name" value="CutA1"/>
    <property type="match status" value="1"/>
</dbReference>
<dbReference type="Proteomes" id="UP000683213">
    <property type="component" value="Unassembled WGS sequence"/>
</dbReference>
<reference evidence="3" key="2">
    <citation type="submission" date="2021-03" db="EMBL/GenBank/DDBJ databases">
        <authorList>
            <person name="Jaffe A."/>
        </authorList>
    </citation>
    <scope>NUCLEOTIDE SEQUENCE</scope>
    <source>
        <strain evidence="3">RIFCSPHIGHO2_01_FULL_GW2011_AR10_43_9</strain>
    </source>
</reference>
<comment type="similarity">
    <text evidence="1">Belongs to the CutA family.</text>
</comment>
<name>A0A7J4IZZ7_9ARCH</name>
<dbReference type="AlphaFoldDB" id="A0A7J4IZZ7"/>
<dbReference type="PANTHER" id="PTHR23419:SF8">
    <property type="entry name" value="FI09726P"/>
    <property type="match status" value="1"/>
</dbReference>
<dbReference type="EMBL" id="JAGVWF010000078">
    <property type="protein sequence ID" value="MBS3059790.1"/>
    <property type="molecule type" value="Genomic_DNA"/>
</dbReference>
<dbReference type="GO" id="GO:0005507">
    <property type="term" value="F:copper ion binding"/>
    <property type="evidence" value="ECO:0007669"/>
    <property type="project" value="TreeGrafter"/>
</dbReference>
<proteinExistence type="inferred from homology"/>
<dbReference type="InterPro" id="IPR004323">
    <property type="entry name" value="Ion_tolerance_CutA"/>
</dbReference>
<dbReference type="EMBL" id="DUFG01000020">
    <property type="protein sequence ID" value="HIH08556.1"/>
    <property type="molecule type" value="Genomic_DNA"/>
</dbReference>